<reference evidence="6 7" key="1">
    <citation type="submission" date="2016-08" db="EMBL/GenBank/DDBJ databases">
        <authorList>
            <person name="Seilhamer J.J."/>
        </authorList>
    </citation>
    <scope>NUCLEOTIDE SEQUENCE [LARGE SCALE GENOMIC DNA]</scope>
    <source>
        <strain evidence="6 7">CCBAU 10071</strain>
    </source>
</reference>
<dbReference type="PANTHER" id="PTHR43283">
    <property type="entry name" value="BETA-LACTAMASE-RELATED"/>
    <property type="match status" value="1"/>
</dbReference>
<dbReference type="AlphaFoldDB" id="A0A1C3XFR1"/>
<dbReference type="Gene3D" id="1.10.3720.10">
    <property type="entry name" value="MetI-like"/>
    <property type="match status" value="1"/>
</dbReference>
<name>A0A1C3XFR1_9BRAD</name>
<feature type="domain" description="Beta-lactamase-related" evidence="5">
    <location>
        <begin position="170"/>
        <end position="256"/>
    </location>
</feature>
<dbReference type="InterPro" id="IPR035906">
    <property type="entry name" value="MetI-like_sf"/>
</dbReference>
<comment type="subcellular location">
    <subcellularLocation>
        <location evidence="1">Membrane</location>
        <topology evidence="1">Multi-pass membrane protein</topology>
    </subcellularLocation>
</comment>
<evidence type="ECO:0000256" key="2">
    <source>
        <dbReference type="ARBA" id="ARBA00022692"/>
    </source>
</evidence>
<keyword evidence="3" id="KW-1133">Transmembrane helix</keyword>
<proteinExistence type="predicted"/>
<keyword evidence="4" id="KW-0472">Membrane</keyword>
<dbReference type="InterPro" id="IPR012338">
    <property type="entry name" value="Beta-lactam/transpept-like"/>
</dbReference>
<dbReference type="PANTHER" id="PTHR43283:SF3">
    <property type="entry name" value="BETA-LACTAMASE FAMILY PROTEIN (AFU_ORTHOLOGUE AFUA_5G07500)"/>
    <property type="match status" value="1"/>
</dbReference>
<evidence type="ECO:0000256" key="3">
    <source>
        <dbReference type="ARBA" id="ARBA00022989"/>
    </source>
</evidence>
<gene>
    <name evidence="6" type="ORF">GA0061099_101335</name>
</gene>
<dbReference type="Proteomes" id="UP000183174">
    <property type="component" value="Unassembled WGS sequence"/>
</dbReference>
<dbReference type="Gene3D" id="3.40.710.10">
    <property type="entry name" value="DD-peptidase/beta-lactamase superfamily"/>
    <property type="match status" value="1"/>
</dbReference>
<evidence type="ECO:0000313" key="6">
    <source>
        <dbReference type="EMBL" id="SCB50814.1"/>
    </source>
</evidence>
<accession>A0A1C3XFR1</accession>
<sequence>METTGCVSPLYAFIPITAPLARLEFVKAAVVGFSHTIGTFGVVMMIGGNIPGRTKVLSAYVVDYVQASRWREASVIAGGMVMFADNLHFSAHRQTLCQEGHLIVLGLPPDILMRAAVLQTGPIHPSEGTMNKLAIATAAAAFALNSVHSAPLPEAAADEVGVSQQRLAKLDEFFAREIASKRVPGAVIAIARDGKLIHYKAYGQLDPVKGSPMRLDAIFALASMTKPMVAVAGLILMEEGRLPLHAKLTDYYPEFANMKVAVPQHKGH</sequence>
<keyword evidence="2" id="KW-0812">Transmembrane</keyword>
<dbReference type="SUPFAM" id="SSF161098">
    <property type="entry name" value="MetI-like"/>
    <property type="match status" value="1"/>
</dbReference>
<evidence type="ECO:0000259" key="5">
    <source>
        <dbReference type="Pfam" id="PF00144"/>
    </source>
</evidence>
<evidence type="ECO:0000256" key="1">
    <source>
        <dbReference type="ARBA" id="ARBA00004141"/>
    </source>
</evidence>
<dbReference type="GO" id="GO:0016020">
    <property type="term" value="C:membrane"/>
    <property type="evidence" value="ECO:0007669"/>
    <property type="project" value="UniProtKB-SubCell"/>
</dbReference>
<organism evidence="6 7">
    <name type="scientific">Bradyrhizobium yuanmingense</name>
    <dbReference type="NCBI Taxonomy" id="108015"/>
    <lineage>
        <taxon>Bacteria</taxon>
        <taxon>Pseudomonadati</taxon>
        <taxon>Pseudomonadota</taxon>
        <taxon>Alphaproteobacteria</taxon>
        <taxon>Hyphomicrobiales</taxon>
        <taxon>Nitrobacteraceae</taxon>
        <taxon>Bradyrhizobium</taxon>
    </lineage>
</organism>
<dbReference type="InterPro" id="IPR050789">
    <property type="entry name" value="Diverse_Enzym_Activities"/>
</dbReference>
<dbReference type="InterPro" id="IPR001466">
    <property type="entry name" value="Beta-lactam-related"/>
</dbReference>
<evidence type="ECO:0000313" key="7">
    <source>
        <dbReference type="Proteomes" id="UP000183174"/>
    </source>
</evidence>
<dbReference type="EMBL" id="FMAE01000013">
    <property type="protein sequence ID" value="SCB50814.1"/>
    <property type="molecule type" value="Genomic_DNA"/>
</dbReference>
<evidence type="ECO:0000256" key="4">
    <source>
        <dbReference type="ARBA" id="ARBA00023136"/>
    </source>
</evidence>
<dbReference type="Pfam" id="PF00144">
    <property type="entry name" value="Beta-lactamase"/>
    <property type="match status" value="1"/>
</dbReference>
<protein>
    <submittedName>
        <fullName evidence="6">Beta-lactamase</fullName>
    </submittedName>
</protein>
<dbReference type="SUPFAM" id="SSF56601">
    <property type="entry name" value="beta-lactamase/transpeptidase-like"/>
    <property type="match status" value="1"/>
</dbReference>